<proteinExistence type="predicted"/>
<accession>A0A1H7A825</accession>
<dbReference type="InterPro" id="IPR035093">
    <property type="entry name" value="RelE/ParE_toxin_dom_sf"/>
</dbReference>
<dbReference type="Proteomes" id="UP000199532">
    <property type="component" value="Unassembled WGS sequence"/>
</dbReference>
<name>A0A1H7A825_9BACT</name>
<gene>
    <name evidence="1" type="ORF">SAMN04487995_5376</name>
</gene>
<evidence type="ECO:0000313" key="1">
    <source>
        <dbReference type="EMBL" id="SEJ57195.1"/>
    </source>
</evidence>
<sequence length="55" mass="6459">MRYEIVLTQTAIETYESIFEQIQTGWGNKVADKFEVKMFETLNQISKTPLIFKSI</sequence>
<protein>
    <recommendedName>
        <fullName evidence="3">ParE toxin of type II toxin-antitoxin system, parDE</fullName>
    </recommendedName>
</protein>
<dbReference type="EMBL" id="FNXY01000009">
    <property type="protein sequence ID" value="SEJ57195.1"/>
    <property type="molecule type" value="Genomic_DNA"/>
</dbReference>
<organism evidence="1 2">
    <name type="scientific">Dyadobacter koreensis</name>
    <dbReference type="NCBI Taxonomy" id="408657"/>
    <lineage>
        <taxon>Bacteria</taxon>
        <taxon>Pseudomonadati</taxon>
        <taxon>Bacteroidota</taxon>
        <taxon>Cytophagia</taxon>
        <taxon>Cytophagales</taxon>
        <taxon>Spirosomataceae</taxon>
        <taxon>Dyadobacter</taxon>
    </lineage>
</organism>
<dbReference type="Gene3D" id="3.30.2310.20">
    <property type="entry name" value="RelE-like"/>
    <property type="match status" value="1"/>
</dbReference>
<evidence type="ECO:0008006" key="3">
    <source>
        <dbReference type="Google" id="ProtNLM"/>
    </source>
</evidence>
<reference evidence="1 2" key="1">
    <citation type="submission" date="2016-10" db="EMBL/GenBank/DDBJ databases">
        <authorList>
            <person name="de Groot N.N."/>
        </authorList>
    </citation>
    <scope>NUCLEOTIDE SEQUENCE [LARGE SCALE GENOMIC DNA]</scope>
    <source>
        <strain evidence="1 2">DSM 19938</strain>
    </source>
</reference>
<evidence type="ECO:0000313" key="2">
    <source>
        <dbReference type="Proteomes" id="UP000199532"/>
    </source>
</evidence>
<dbReference type="AlphaFoldDB" id="A0A1H7A825"/>
<keyword evidence="2" id="KW-1185">Reference proteome</keyword>